<keyword evidence="4 10" id="KW-0812">Transmembrane</keyword>
<dbReference type="InterPro" id="IPR013112">
    <property type="entry name" value="FAD-bd_8"/>
</dbReference>
<sequence>MPISSPILSLRSETDFNDIEPNLDSTDPFRFSHGLTGVDQIGNYFYDKILIYMFVGLAFFTVVVCIGEQIGAFLRRISTVDTHQSQRIWSMNLFPVWSMVKKHLVYAPLWKHRHNRELQLSKAVGLGTLPSRLHIILIISYVLANIGFCLAIPWDGSRSSVTAALRGRSGHLATLNLIPTILFALRNNPMIWLLRVSYDTFNLLHRWVARIVIFESIMHVACWLANTYNAGSWDGVGDAIAGAVSYRWGLVGSIVFVFVGLQAWSPLRHAFYDTFLNIHRISALTAVVAVYMHLNLHTLPQQPFIYTVFALWGFEYVLRAISVVYYNIRYRQLTTITVEALPGETSRVTISLVRPWTPRPGAHLHIYVPRVSYLISHPFSVAWYGTRLSSPSAESLPMTHQDIHLSDNNTATNTLSLLVARRTGFTRRIYDLAAAQPSGIYKATALIESPYGGQVRFDSYGTVLLFAGGVGITAYLTHARALVQGSLSGTASARKVVFAWAVRDLAALEWAADWLEEICQLGGGMGASILKVRIFASARQRTARGGGDGETATEQQLSNRRCNVGEVMDYVFHDRDGAMVVGVCGPGPLSDEVRACARKKVTLGWVDFEEEAFTY</sequence>
<feature type="transmembrane region" description="Helical" evidence="10">
    <location>
        <begin position="49"/>
        <end position="67"/>
    </location>
</feature>
<reference evidence="12" key="1">
    <citation type="journal article" date="2020" name="Stud. Mycol.">
        <title>101 Dothideomycetes genomes: a test case for predicting lifestyles and emergence of pathogens.</title>
        <authorList>
            <person name="Haridas S."/>
            <person name="Albert R."/>
            <person name="Binder M."/>
            <person name="Bloem J."/>
            <person name="Labutti K."/>
            <person name="Salamov A."/>
            <person name="Andreopoulos B."/>
            <person name="Baker S."/>
            <person name="Barry K."/>
            <person name="Bills G."/>
            <person name="Bluhm B."/>
            <person name="Cannon C."/>
            <person name="Castanera R."/>
            <person name="Culley D."/>
            <person name="Daum C."/>
            <person name="Ezra D."/>
            <person name="Gonzalez J."/>
            <person name="Henrissat B."/>
            <person name="Kuo A."/>
            <person name="Liang C."/>
            <person name="Lipzen A."/>
            <person name="Lutzoni F."/>
            <person name="Magnuson J."/>
            <person name="Mondo S."/>
            <person name="Nolan M."/>
            <person name="Ohm R."/>
            <person name="Pangilinan J."/>
            <person name="Park H.-J."/>
            <person name="Ramirez L."/>
            <person name="Alfaro M."/>
            <person name="Sun H."/>
            <person name="Tritt A."/>
            <person name="Yoshinaga Y."/>
            <person name="Zwiers L.-H."/>
            <person name="Turgeon B."/>
            <person name="Goodwin S."/>
            <person name="Spatafora J."/>
            <person name="Crous P."/>
            <person name="Grigoriev I."/>
        </authorList>
    </citation>
    <scope>NUCLEOTIDE SEQUENCE</scope>
    <source>
        <strain evidence="12">ATCC 16933</strain>
    </source>
</reference>
<gene>
    <name evidence="12" type="ORF">BDY21DRAFT_285235</name>
</gene>
<dbReference type="InterPro" id="IPR013121">
    <property type="entry name" value="Fe_red_NAD-bd_6"/>
</dbReference>
<dbReference type="PANTHER" id="PTHR32361">
    <property type="entry name" value="FERRIC/CUPRIC REDUCTASE TRANSMEMBRANE COMPONENT"/>
    <property type="match status" value="1"/>
</dbReference>
<dbReference type="GO" id="GO:0005886">
    <property type="term" value="C:plasma membrane"/>
    <property type="evidence" value="ECO:0007669"/>
    <property type="project" value="TreeGrafter"/>
</dbReference>
<keyword evidence="7" id="KW-0560">Oxidoreductase</keyword>
<evidence type="ECO:0000256" key="6">
    <source>
        <dbReference type="ARBA" id="ARBA00022989"/>
    </source>
</evidence>
<dbReference type="InterPro" id="IPR017927">
    <property type="entry name" value="FAD-bd_FR_type"/>
</dbReference>
<feature type="transmembrane region" description="Helical" evidence="10">
    <location>
        <begin position="207"/>
        <end position="226"/>
    </location>
</feature>
<evidence type="ECO:0000313" key="12">
    <source>
        <dbReference type="EMBL" id="KAF2457991.1"/>
    </source>
</evidence>
<dbReference type="PANTHER" id="PTHR32361:SF12">
    <property type="entry name" value="PUTATIVE (AFU_ORTHOLOGUE AFUA_1G14340)-RELATED"/>
    <property type="match status" value="1"/>
</dbReference>
<accession>A0A6A6P1T6</accession>
<dbReference type="SFLD" id="SFLDG01168">
    <property type="entry name" value="Ferric_reductase_subgroup_(FRE"/>
    <property type="match status" value="1"/>
</dbReference>
<dbReference type="Pfam" id="PF08022">
    <property type="entry name" value="FAD_binding_8"/>
    <property type="match status" value="1"/>
</dbReference>
<dbReference type="Pfam" id="PF08030">
    <property type="entry name" value="NAD_binding_6"/>
    <property type="match status" value="1"/>
</dbReference>
<dbReference type="GO" id="GO:0006826">
    <property type="term" value="P:iron ion transport"/>
    <property type="evidence" value="ECO:0007669"/>
    <property type="project" value="TreeGrafter"/>
</dbReference>
<dbReference type="Gene3D" id="3.40.50.80">
    <property type="entry name" value="Nucleotide-binding domain of ferredoxin-NADP reductase (FNR) module"/>
    <property type="match status" value="1"/>
</dbReference>
<dbReference type="Pfam" id="PF01794">
    <property type="entry name" value="Ferric_reduct"/>
    <property type="match status" value="1"/>
</dbReference>
<dbReference type="GO" id="GO:0000293">
    <property type="term" value="F:ferric-chelate reductase activity"/>
    <property type="evidence" value="ECO:0007669"/>
    <property type="project" value="UniProtKB-ARBA"/>
</dbReference>
<feature type="domain" description="FAD-binding FR-type" evidence="11">
    <location>
        <begin position="328"/>
        <end position="457"/>
    </location>
</feature>
<evidence type="ECO:0000259" key="11">
    <source>
        <dbReference type="PROSITE" id="PS51384"/>
    </source>
</evidence>
<dbReference type="CDD" id="cd06186">
    <property type="entry name" value="NOX_Duox_like_FAD_NADP"/>
    <property type="match status" value="1"/>
</dbReference>
<feature type="transmembrane region" description="Helical" evidence="10">
    <location>
        <begin position="304"/>
        <end position="326"/>
    </location>
</feature>
<feature type="transmembrane region" description="Helical" evidence="10">
    <location>
        <begin position="135"/>
        <end position="154"/>
    </location>
</feature>
<dbReference type="InterPro" id="IPR039261">
    <property type="entry name" value="FNR_nucleotide-bd"/>
</dbReference>
<protein>
    <recommendedName>
        <fullName evidence="11">FAD-binding FR-type domain-containing protein</fullName>
    </recommendedName>
</protein>
<dbReference type="InterPro" id="IPR013130">
    <property type="entry name" value="Fe3_Rdtase_TM_dom"/>
</dbReference>
<dbReference type="SUPFAM" id="SSF52343">
    <property type="entry name" value="Ferredoxin reductase-like, C-terminal NADP-linked domain"/>
    <property type="match status" value="1"/>
</dbReference>
<dbReference type="EMBL" id="MU001679">
    <property type="protein sequence ID" value="KAF2457991.1"/>
    <property type="molecule type" value="Genomic_DNA"/>
</dbReference>
<evidence type="ECO:0000256" key="1">
    <source>
        <dbReference type="ARBA" id="ARBA00004141"/>
    </source>
</evidence>
<evidence type="ECO:0000313" key="13">
    <source>
        <dbReference type="Proteomes" id="UP000799766"/>
    </source>
</evidence>
<dbReference type="GO" id="GO:0015677">
    <property type="term" value="P:copper ion import"/>
    <property type="evidence" value="ECO:0007669"/>
    <property type="project" value="TreeGrafter"/>
</dbReference>
<dbReference type="GO" id="GO:0006879">
    <property type="term" value="P:intracellular iron ion homeostasis"/>
    <property type="evidence" value="ECO:0007669"/>
    <property type="project" value="TreeGrafter"/>
</dbReference>
<keyword evidence="8" id="KW-0406">Ion transport</keyword>
<dbReference type="Proteomes" id="UP000799766">
    <property type="component" value="Unassembled WGS sequence"/>
</dbReference>
<evidence type="ECO:0000256" key="3">
    <source>
        <dbReference type="ARBA" id="ARBA00022448"/>
    </source>
</evidence>
<evidence type="ECO:0000256" key="8">
    <source>
        <dbReference type="ARBA" id="ARBA00023065"/>
    </source>
</evidence>
<dbReference type="InterPro" id="IPR051410">
    <property type="entry name" value="Ferric/Cupric_Reductase"/>
</dbReference>
<feature type="transmembrane region" description="Helical" evidence="10">
    <location>
        <begin position="246"/>
        <end position="264"/>
    </location>
</feature>
<dbReference type="OrthoDB" id="4494341at2759"/>
<evidence type="ECO:0000256" key="10">
    <source>
        <dbReference type="SAM" id="Phobius"/>
    </source>
</evidence>
<keyword evidence="9 10" id="KW-0472">Membrane</keyword>
<keyword evidence="13" id="KW-1185">Reference proteome</keyword>
<comment type="subcellular location">
    <subcellularLocation>
        <location evidence="1">Membrane</location>
        <topology evidence="1">Multi-pass membrane protein</topology>
    </subcellularLocation>
</comment>
<dbReference type="SFLD" id="SFLDS00052">
    <property type="entry name" value="Ferric_Reductase_Domain"/>
    <property type="match status" value="1"/>
</dbReference>
<feature type="transmembrane region" description="Helical" evidence="10">
    <location>
        <begin position="271"/>
        <end position="292"/>
    </location>
</feature>
<evidence type="ECO:0000256" key="7">
    <source>
        <dbReference type="ARBA" id="ARBA00023002"/>
    </source>
</evidence>
<keyword evidence="5" id="KW-0249">Electron transport</keyword>
<evidence type="ECO:0000256" key="5">
    <source>
        <dbReference type="ARBA" id="ARBA00022982"/>
    </source>
</evidence>
<dbReference type="AlphaFoldDB" id="A0A6A6P1T6"/>
<evidence type="ECO:0000256" key="4">
    <source>
        <dbReference type="ARBA" id="ARBA00022692"/>
    </source>
</evidence>
<organism evidence="12 13">
    <name type="scientific">Lineolata rhizophorae</name>
    <dbReference type="NCBI Taxonomy" id="578093"/>
    <lineage>
        <taxon>Eukaryota</taxon>
        <taxon>Fungi</taxon>
        <taxon>Dikarya</taxon>
        <taxon>Ascomycota</taxon>
        <taxon>Pezizomycotina</taxon>
        <taxon>Dothideomycetes</taxon>
        <taxon>Dothideomycetes incertae sedis</taxon>
        <taxon>Lineolatales</taxon>
        <taxon>Lineolataceae</taxon>
        <taxon>Lineolata</taxon>
    </lineage>
</organism>
<proteinExistence type="inferred from homology"/>
<keyword evidence="3" id="KW-0813">Transport</keyword>
<name>A0A6A6P1T6_9PEZI</name>
<evidence type="ECO:0000256" key="9">
    <source>
        <dbReference type="ARBA" id="ARBA00023136"/>
    </source>
</evidence>
<evidence type="ECO:0000256" key="2">
    <source>
        <dbReference type="ARBA" id="ARBA00006278"/>
    </source>
</evidence>
<comment type="similarity">
    <text evidence="2">Belongs to the ferric reductase (FRE) family.</text>
</comment>
<keyword evidence="6 10" id="KW-1133">Transmembrane helix</keyword>
<dbReference type="PROSITE" id="PS51384">
    <property type="entry name" value="FAD_FR"/>
    <property type="match status" value="1"/>
</dbReference>
<feature type="transmembrane region" description="Helical" evidence="10">
    <location>
        <begin position="174"/>
        <end position="195"/>
    </location>
</feature>